<evidence type="ECO:0000256" key="1">
    <source>
        <dbReference type="ARBA" id="ARBA00023015"/>
    </source>
</evidence>
<evidence type="ECO:0000256" key="3">
    <source>
        <dbReference type="SAM" id="MobiDB-lite"/>
    </source>
</evidence>
<evidence type="ECO:0000313" key="6">
    <source>
        <dbReference type="Proteomes" id="UP000823775"/>
    </source>
</evidence>
<dbReference type="Proteomes" id="UP000823775">
    <property type="component" value="Unassembled WGS sequence"/>
</dbReference>
<gene>
    <name evidence="5" type="ORF">HAX54_036218</name>
</gene>
<feature type="region of interest" description="Disordered" evidence="3">
    <location>
        <begin position="142"/>
        <end position="162"/>
    </location>
</feature>
<sequence>MTTTTTRARYLHLSPSSIKTRFAYRFLRALRKLNQQKKPNSRKQYHRVKLAAYASMASAVGSKRAWSRALLWKIRNRNLMKKKRRCYVSENPREEIGFVELRKLVPGGEVMDFDNLLDESADYIKCLASQLANNVSIHQKGRDLMTEKRKQAKESTSSGASSEKLPDLLYMRRGLMSFLNPVGQPVVSPTTTTVGPSITPIGVNEKGLSRKHSHTYFFPLRIQIVKNKIWCKLEERCTMVYMNAVIFKSRDYYGVMASQCKRMIVGRFVKSMPQIDTIRSRFSEKSFLKGCAKTEICDNFNIFIAFTNDEDYN</sequence>
<feature type="domain" description="IBH1-like N-terminal" evidence="4">
    <location>
        <begin position="16"/>
        <end position="77"/>
    </location>
</feature>
<proteinExistence type="predicted"/>
<dbReference type="InterPro" id="IPR059002">
    <property type="entry name" value="IBH1_N"/>
</dbReference>
<keyword evidence="6" id="KW-1185">Reference proteome</keyword>
<evidence type="ECO:0000256" key="2">
    <source>
        <dbReference type="ARBA" id="ARBA00023163"/>
    </source>
</evidence>
<name>A0ABS8VHR9_DATST</name>
<dbReference type="PANTHER" id="PTHR33124:SF40">
    <property type="entry name" value="TRANSCRIPTION FACTOR IBH1"/>
    <property type="match status" value="1"/>
</dbReference>
<dbReference type="EMBL" id="JACEIK010004785">
    <property type="protein sequence ID" value="MCD9646409.1"/>
    <property type="molecule type" value="Genomic_DNA"/>
</dbReference>
<dbReference type="PANTHER" id="PTHR33124">
    <property type="entry name" value="TRANSCRIPTION FACTOR IBH1-LIKE 1"/>
    <property type="match status" value="1"/>
</dbReference>
<comment type="caution">
    <text evidence="5">The sequence shown here is derived from an EMBL/GenBank/DDBJ whole genome shotgun (WGS) entry which is preliminary data.</text>
</comment>
<dbReference type="InterPro" id="IPR044660">
    <property type="entry name" value="IBH1-like"/>
</dbReference>
<evidence type="ECO:0000313" key="5">
    <source>
        <dbReference type="EMBL" id="MCD9646409.1"/>
    </source>
</evidence>
<keyword evidence="2" id="KW-0804">Transcription</keyword>
<dbReference type="Pfam" id="PF26576">
    <property type="entry name" value="IBH1_N"/>
    <property type="match status" value="1"/>
</dbReference>
<feature type="compositionally biased region" description="Basic and acidic residues" evidence="3">
    <location>
        <begin position="142"/>
        <end position="153"/>
    </location>
</feature>
<organism evidence="5 6">
    <name type="scientific">Datura stramonium</name>
    <name type="common">Jimsonweed</name>
    <name type="synonym">Common thornapple</name>
    <dbReference type="NCBI Taxonomy" id="4076"/>
    <lineage>
        <taxon>Eukaryota</taxon>
        <taxon>Viridiplantae</taxon>
        <taxon>Streptophyta</taxon>
        <taxon>Embryophyta</taxon>
        <taxon>Tracheophyta</taxon>
        <taxon>Spermatophyta</taxon>
        <taxon>Magnoliopsida</taxon>
        <taxon>eudicotyledons</taxon>
        <taxon>Gunneridae</taxon>
        <taxon>Pentapetalae</taxon>
        <taxon>asterids</taxon>
        <taxon>lamiids</taxon>
        <taxon>Solanales</taxon>
        <taxon>Solanaceae</taxon>
        <taxon>Solanoideae</taxon>
        <taxon>Datureae</taxon>
        <taxon>Datura</taxon>
    </lineage>
</organism>
<keyword evidence="1" id="KW-0805">Transcription regulation</keyword>
<evidence type="ECO:0000259" key="4">
    <source>
        <dbReference type="Pfam" id="PF26576"/>
    </source>
</evidence>
<accession>A0ABS8VHR9</accession>
<reference evidence="5 6" key="1">
    <citation type="journal article" date="2021" name="BMC Genomics">
        <title>Datura genome reveals duplications of psychoactive alkaloid biosynthetic genes and high mutation rate following tissue culture.</title>
        <authorList>
            <person name="Rajewski A."/>
            <person name="Carter-House D."/>
            <person name="Stajich J."/>
            <person name="Litt A."/>
        </authorList>
    </citation>
    <scope>NUCLEOTIDE SEQUENCE [LARGE SCALE GENOMIC DNA]</scope>
    <source>
        <strain evidence="5">AR-01</strain>
    </source>
</reference>
<protein>
    <recommendedName>
        <fullName evidence="4">IBH1-like N-terminal domain-containing protein</fullName>
    </recommendedName>
</protein>